<dbReference type="EMBL" id="NIRI02000056">
    <property type="protein sequence ID" value="KAG5443665.1"/>
    <property type="molecule type" value="Genomic_DNA"/>
</dbReference>
<comment type="caution">
    <text evidence="1">The sequence shown here is derived from an EMBL/GenBank/DDBJ whole genome shotgun (WGS) entry which is preliminary data.</text>
</comment>
<evidence type="ECO:0000313" key="2">
    <source>
        <dbReference type="Proteomes" id="UP000286415"/>
    </source>
</evidence>
<sequence length="368" mass="40661">MVVRHRRGDRTELNAGGQWRIQRASECHRLVYSKRNALYVSYLRTFSAAVPCMREQPGAQHLDFTCQGLGNLAVFQPSFFLRVVWQIDPEKMPQLNDLFSLLFFIMRLNANLWPWGNNWLSGSVRRSNPASATRLSLSRLGQPDSIPALVLPSGSMAAGHRKGVTAGRFIFYCECPRDTCSLMPGWPLVRGLIRSLLVLQVGKWNVCDSQQAAFALILALLGIGVYCVLETRIHGTGTVDQLTIPSLSTRSWLRTSGDPEAAAAECARIGIVLREVFWLSDLLTPQPTCSDAIRAKFYGAMNALLRQAKSSDIVVVAGPLSAQVGRSSASENRSGGRHGLDVARTDSGERLSQLHQVKVSVRADREVW</sequence>
<proteinExistence type="predicted"/>
<accession>A0A419QF72</accession>
<gene>
    <name evidence="1" type="ORF">CSKR_102563</name>
</gene>
<evidence type="ECO:0000313" key="1">
    <source>
        <dbReference type="EMBL" id="KAG5443665.1"/>
    </source>
</evidence>
<dbReference type="Proteomes" id="UP000286415">
    <property type="component" value="Unassembled WGS sequence"/>
</dbReference>
<organism evidence="1 2">
    <name type="scientific">Clonorchis sinensis</name>
    <name type="common">Chinese liver fluke</name>
    <dbReference type="NCBI Taxonomy" id="79923"/>
    <lineage>
        <taxon>Eukaryota</taxon>
        <taxon>Metazoa</taxon>
        <taxon>Spiralia</taxon>
        <taxon>Lophotrochozoa</taxon>
        <taxon>Platyhelminthes</taxon>
        <taxon>Trematoda</taxon>
        <taxon>Digenea</taxon>
        <taxon>Opisthorchiida</taxon>
        <taxon>Opisthorchiata</taxon>
        <taxon>Opisthorchiidae</taxon>
        <taxon>Clonorchis</taxon>
    </lineage>
</organism>
<reference evidence="1 2" key="2">
    <citation type="journal article" date="2021" name="Genomics">
        <title>High-quality reference genome for Clonorchis sinensis.</title>
        <authorList>
            <person name="Young N.D."/>
            <person name="Stroehlein A.J."/>
            <person name="Kinkar L."/>
            <person name="Wang T."/>
            <person name="Sohn W.M."/>
            <person name="Chang B.C.H."/>
            <person name="Kaur P."/>
            <person name="Weisz D."/>
            <person name="Dudchenko O."/>
            <person name="Aiden E.L."/>
            <person name="Korhonen P.K."/>
            <person name="Gasser R.B."/>
        </authorList>
    </citation>
    <scope>NUCLEOTIDE SEQUENCE [LARGE SCALE GENOMIC DNA]</scope>
    <source>
        <strain evidence="1">Cs-k2</strain>
    </source>
</reference>
<keyword evidence="2" id="KW-1185">Reference proteome</keyword>
<dbReference type="AlphaFoldDB" id="A0A419QF72"/>
<dbReference type="InParanoid" id="A0A419QF72"/>
<name>A0A419QF72_CLOSI</name>
<protein>
    <submittedName>
        <fullName evidence="1">Uncharacterized protein</fullName>
    </submittedName>
</protein>
<reference evidence="1 2" key="1">
    <citation type="journal article" date="2018" name="Biotechnol. Adv.">
        <title>Improved genomic resources and new bioinformatic workflow for the carcinogenic parasite Clonorchis sinensis: Biotechnological implications.</title>
        <authorList>
            <person name="Wang D."/>
            <person name="Korhonen P.K."/>
            <person name="Gasser R.B."/>
            <person name="Young N.D."/>
        </authorList>
    </citation>
    <scope>NUCLEOTIDE SEQUENCE [LARGE SCALE GENOMIC DNA]</scope>
    <source>
        <strain evidence="1">Cs-k2</strain>
    </source>
</reference>